<protein>
    <submittedName>
        <fullName evidence="1">Uncharacterized protein</fullName>
    </submittedName>
</protein>
<dbReference type="EMBL" id="JOOY01000081">
    <property type="protein sequence ID" value="OUI98808.1"/>
    <property type="molecule type" value="Genomic_DNA"/>
</dbReference>
<sequence>MTQSTNLFVTLDKVWFETSSRGSILMAMTNSPFVGMDGFEAPVLIGDQEFSAKFSFSGAISFDGENISRGLYRATELCPARSQPLSKPEMRLNLSGPPFPSPFLNKEGTMQRAHEWAMGKAIELHKGTGISTEDLTATAETIRLYCANGLIGSAVTPNLGTLFCINGDVTIVGKVNCPS</sequence>
<dbReference type="AlphaFoldDB" id="A0A252B357"/>
<organism evidence="1 2">
    <name type="scientific">Acetobacter orientalis</name>
    <dbReference type="NCBI Taxonomy" id="146474"/>
    <lineage>
        <taxon>Bacteria</taxon>
        <taxon>Pseudomonadati</taxon>
        <taxon>Pseudomonadota</taxon>
        <taxon>Alphaproteobacteria</taxon>
        <taxon>Acetobacterales</taxon>
        <taxon>Acetobacteraceae</taxon>
        <taxon>Acetobacter</taxon>
    </lineage>
</organism>
<accession>A0A252B357</accession>
<dbReference type="Proteomes" id="UP000194999">
    <property type="component" value="Unassembled WGS sequence"/>
</dbReference>
<name>A0A252B357_9PROT</name>
<evidence type="ECO:0000313" key="2">
    <source>
        <dbReference type="Proteomes" id="UP000194999"/>
    </source>
</evidence>
<evidence type="ECO:0000313" key="1">
    <source>
        <dbReference type="EMBL" id="OUI98808.1"/>
    </source>
</evidence>
<gene>
    <name evidence="1" type="ORF">HK15_13270</name>
</gene>
<dbReference type="RefSeq" id="WP_094755867.1">
    <property type="nucleotide sequence ID" value="NZ_JOOY01000081.1"/>
</dbReference>
<proteinExistence type="predicted"/>
<reference evidence="1 2" key="1">
    <citation type="submission" date="2014-06" db="EMBL/GenBank/DDBJ databases">
        <authorList>
            <person name="Ju J."/>
            <person name="Zhang J."/>
        </authorList>
    </citation>
    <scope>NUCLEOTIDE SEQUENCE [LARGE SCALE GENOMIC DNA]</scope>
    <source>
        <strain evidence="1">DmW_048</strain>
    </source>
</reference>
<comment type="caution">
    <text evidence="1">The sequence shown here is derived from an EMBL/GenBank/DDBJ whole genome shotgun (WGS) entry which is preliminary data.</text>
</comment>